<reference evidence="2" key="1">
    <citation type="submission" date="2019-03" db="EMBL/GenBank/DDBJ databases">
        <title>Lake Tanganyika Metagenome-Assembled Genomes (MAGs).</title>
        <authorList>
            <person name="Tran P."/>
        </authorList>
    </citation>
    <scope>NUCLEOTIDE SEQUENCE</scope>
    <source>
        <strain evidence="2">M_DeepCast_400m_m2_100</strain>
    </source>
</reference>
<name>A0A938BPV3_UNCEI</name>
<gene>
    <name evidence="2" type="ORF">FJY75_12805</name>
</gene>
<keyword evidence="1" id="KW-0732">Signal</keyword>
<accession>A0A938BPV3</accession>
<protein>
    <submittedName>
        <fullName evidence="2">Uncharacterized protein</fullName>
    </submittedName>
</protein>
<dbReference type="Proteomes" id="UP000748308">
    <property type="component" value="Unassembled WGS sequence"/>
</dbReference>
<feature type="signal peptide" evidence="1">
    <location>
        <begin position="1"/>
        <end position="25"/>
    </location>
</feature>
<feature type="chain" id="PRO_5036958795" evidence="1">
    <location>
        <begin position="26"/>
        <end position="133"/>
    </location>
</feature>
<comment type="caution">
    <text evidence="2">The sequence shown here is derived from an EMBL/GenBank/DDBJ whole genome shotgun (WGS) entry which is preliminary data.</text>
</comment>
<dbReference type="EMBL" id="VGIY01000459">
    <property type="protein sequence ID" value="MBM3318723.1"/>
    <property type="molecule type" value="Genomic_DNA"/>
</dbReference>
<organism evidence="2 3">
    <name type="scientific">Eiseniibacteriota bacterium</name>
    <dbReference type="NCBI Taxonomy" id="2212470"/>
    <lineage>
        <taxon>Bacteria</taxon>
        <taxon>Candidatus Eiseniibacteriota</taxon>
    </lineage>
</organism>
<feature type="non-terminal residue" evidence="2">
    <location>
        <position position="133"/>
    </location>
</feature>
<proteinExistence type="predicted"/>
<evidence type="ECO:0000256" key="1">
    <source>
        <dbReference type="SAM" id="SignalP"/>
    </source>
</evidence>
<dbReference type="AlphaFoldDB" id="A0A938BPV3"/>
<evidence type="ECO:0000313" key="2">
    <source>
        <dbReference type="EMBL" id="MBM3318723.1"/>
    </source>
</evidence>
<evidence type="ECO:0000313" key="3">
    <source>
        <dbReference type="Proteomes" id="UP000748308"/>
    </source>
</evidence>
<sequence>MGRFSLPILLLALALPAALPCAAAAAEIHAGLESELRAIGDEDFVSVILILREQADVPGLNAALKAERARLQDRHERVVRALQAASVSQEPLLAALEAERTGGGRVEGYTGYWISNLVVAKVTKGHLYELAAR</sequence>